<sequence length="162" mass="18673">MNPRTPMRKVLKCRKESDLKLPVIGHNSQLKLAHGKFGSFKGSPKRRRLVDPSDAETRRKVPKPRLAVSQSSNEIIKYNFLRRLVKSAEEDVKPSTYKHTEKYTETNILKLRFYGLSEKYNRERLAGQMSMSKALPRTGMLSQIKHGKRFGIVQNVCFANLL</sequence>
<gene>
    <name evidence="2" type="ORF">EHAR0213_LOCUS16009</name>
</gene>
<reference evidence="2" key="1">
    <citation type="submission" date="2021-01" db="EMBL/GenBank/DDBJ databases">
        <authorList>
            <person name="Corre E."/>
            <person name="Pelletier E."/>
            <person name="Niang G."/>
            <person name="Scheremetjew M."/>
            <person name="Finn R."/>
            <person name="Kale V."/>
            <person name="Holt S."/>
            <person name="Cochrane G."/>
            <person name="Meng A."/>
            <person name="Brown T."/>
            <person name="Cohen L."/>
        </authorList>
    </citation>
    <scope>NUCLEOTIDE SEQUENCE</scope>
    <source>
        <strain evidence="2">FSP1.4</strain>
    </source>
</reference>
<accession>A0A7S3NEV5</accession>
<name>A0A7S3NEV5_9SPIT</name>
<proteinExistence type="predicted"/>
<evidence type="ECO:0000313" key="2">
    <source>
        <dbReference type="EMBL" id="CAE0357092.1"/>
    </source>
</evidence>
<protein>
    <submittedName>
        <fullName evidence="2">Uncharacterized protein</fullName>
    </submittedName>
</protein>
<feature type="compositionally biased region" description="Basic and acidic residues" evidence="1">
    <location>
        <begin position="49"/>
        <end position="59"/>
    </location>
</feature>
<feature type="region of interest" description="Disordered" evidence="1">
    <location>
        <begin position="37"/>
        <end position="66"/>
    </location>
</feature>
<dbReference type="EMBL" id="HBII01037727">
    <property type="protein sequence ID" value="CAE0357092.1"/>
    <property type="molecule type" value="Transcribed_RNA"/>
</dbReference>
<organism evidence="2">
    <name type="scientific">Euplotes harpa</name>
    <dbReference type="NCBI Taxonomy" id="151035"/>
    <lineage>
        <taxon>Eukaryota</taxon>
        <taxon>Sar</taxon>
        <taxon>Alveolata</taxon>
        <taxon>Ciliophora</taxon>
        <taxon>Intramacronucleata</taxon>
        <taxon>Spirotrichea</taxon>
        <taxon>Hypotrichia</taxon>
        <taxon>Euplotida</taxon>
        <taxon>Euplotidae</taxon>
        <taxon>Euplotes</taxon>
    </lineage>
</organism>
<evidence type="ECO:0000256" key="1">
    <source>
        <dbReference type="SAM" id="MobiDB-lite"/>
    </source>
</evidence>
<dbReference type="AlphaFoldDB" id="A0A7S3NEV5"/>